<dbReference type="PANTHER" id="PTHR47978">
    <property type="match status" value="1"/>
</dbReference>
<dbReference type="NCBIfam" id="TIGR00231">
    <property type="entry name" value="small_GTP"/>
    <property type="match status" value="1"/>
</dbReference>
<dbReference type="OrthoDB" id="5976022at2759"/>
<reference evidence="2 3" key="1">
    <citation type="submission" date="2016-11" db="EMBL/GenBank/DDBJ databases">
        <title>The macronuclear genome of Stentor coeruleus: a giant cell with tiny introns.</title>
        <authorList>
            <person name="Slabodnick M."/>
            <person name="Ruby J.G."/>
            <person name="Reiff S.B."/>
            <person name="Swart E.C."/>
            <person name="Gosai S."/>
            <person name="Prabakaran S."/>
            <person name="Witkowska E."/>
            <person name="Larue G.E."/>
            <person name="Fisher S."/>
            <person name="Freeman R.M."/>
            <person name="Gunawardena J."/>
            <person name="Chu W."/>
            <person name="Stover N.A."/>
            <person name="Gregory B.D."/>
            <person name="Nowacki M."/>
            <person name="Derisi J."/>
            <person name="Roy S.W."/>
            <person name="Marshall W.F."/>
            <person name="Sood P."/>
        </authorList>
    </citation>
    <scope>NUCLEOTIDE SEQUENCE [LARGE SCALE GENOMIC DNA]</scope>
    <source>
        <strain evidence="2">WM001</strain>
    </source>
</reference>
<organism evidence="2 3">
    <name type="scientific">Stentor coeruleus</name>
    <dbReference type="NCBI Taxonomy" id="5963"/>
    <lineage>
        <taxon>Eukaryota</taxon>
        <taxon>Sar</taxon>
        <taxon>Alveolata</taxon>
        <taxon>Ciliophora</taxon>
        <taxon>Postciliodesmatophora</taxon>
        <taxon>Heterotrichea</taxon>
        <taxon>Heterotrichida</taxon>
        <taxon>Stentoridae</taxon>
        <taxon>Stentor</taxon>
    </lineage>
</organism>
<dbReference type="SMART" id="SM00175">
    <property type="entry name" value="RAB"/>
    <property type="match status" value="1"/>
</dbReference>
<dbReference type="FunFam" id="3.40.50.300:FF:001447">
    <property type="entry name" value="Ras-related protein Rab-1B"/>
    <property type="match status" value="1"/>
</dbReference>
<proteinExistence type="predicted"/>
<evidence type="ECO:0000256" key="1">
    <source>
        <dbReference type="ARBA" id="ARBA00022741"/>
    </source>
</evidence>
<protein>
    <recommendedName>
        <fullName evidence="4">Tr-type G domain-containing protein</fullName>
    </recommendedName>
</protein>
<dbReference type="SMART" id="SM00173">
    <property type="entry name" value="RAS"/>
    <property type="match status" value="1"/>
</dbReference>
<dbReference type="Proteomes" id="UP000187209">
    <property type="component" value="Unassembled WGS sequence"/>
</dbReference>
<dbReference type="PROSITE" id="PS51419">
    <property type="entry name" value="RAB"/>
    <property type="match status" value="1"/>
</dbReference>
<sequence>MNPIPTLSILALGHPRVGRRSLLKRFSKGTFTPDRSPNTGIEIAYKTTQVNGETLKIKIVSISGIHMSDNIDEGTLNCMRGAILIYDITDSSTLSSFAKWIAELQHYKKRFIPIIIIGNKCDMERPDNEDFAEEIGEAHNITVFKTSAKTGEGVDEAFNAIINWIFAKNKNVVNEIKKETVILREEDEVQATCSML</sequence>
<name>A0A1R2CY63_9CILI</name>
<comment type="caution">
    <text evidence="2">The sequence shown here is derived from an EMBL/GenBank/DDBJ whole genome shotgun (WGS) entry which is preliminary data.</text>
</comment>
<evidence type="ECO:0000313" key="3">
    <source>
        <dbReference type="Proteomes" id="UP000187209"/>
    </source>
</evidence>
<dbReference type="Pfam" id="PF00071">
    <property type="entry name" value="Ras"/>
    <property type="match status" value="1"/>
</dbReference>
<evidence type="ECO:0000313" key="2">
    <source>
        <dbReference type="EMBL" id="OMJ93901.1"/>
    </source>
</evidence>
<dbReference type="AlphaFoldDB" id="A0A1R2CY63"/>
<dbReference type="InterPro" id="IPR001806">
    <property type="entry name" value="Small_GTPase"/>
</dbReference>
<accession>A0A1R2CY63</accession>
<dbReference type="InterPro" id="IPR027417">
    <property type="entry name" value="P-loop_NTPase"/>
</dbReference>
<keyword evidence="1" id="KW-0547">Nucleotide-binding</keyword>
<dbReference type="CDD" id="cd00154">
    <property type="entry name" value="Rab"/>
    <property type="match status" value="1"/>
</dbReference>
<dbReference type="PRINTS" id="PR00449">
    <property type="entry name" value="RASTRNSFRMNG"/>
</dbReference>
<evidence type="ECO:0008006" key="4">
    <source>
        <dbReference type="Google" id="ProtNLM"/>
    </source>
</evidence>
<dbReference type="SUPFAM" id="SSF52540">
    <property type="entry name" value="P-loop containing nucleoside triphosphate hydrolases"/>
    <property type="match status" value="1"/>
</dbReference>
<gene>
    <name evidence="2" type="ORF">SteCoe_3099</name>
</gene>
<dbReference type="PROSITE" id="PS51421">
    <property type="entry name" value="RAS"/>
    <property type="match status" value="1"/>
</dbReference>
<keyword evidence="3" id="KW-1185">Reference proteome</keyword>
<dbReference type="EMBL" id="MPUH01000035">
    <property type="protein sequence ID" value="OMJ93901.1"/>
    <property type="molecule type" value="Genomic_DNA"/>
</dbReference>
<dbReference type="GO" id="GO:0005525">
    <property type="term" value="F:GTP binding"/>
    <property type="evidence" value="ECO:0007669"/>
    <property type="project" value="InterPro"/>
</dbReference>
<dbReference type="Gene3D" id="3.40.50.300">
    <property type="entry name" value="P-loop containing nucleotide triphosphate hydrolases"/>
    <property type="match status" value="1"/>
</dbReference>
<dbReference type="InterPro" id="IPR005225">
    <property type="entry name" value="Small_GTP-bd"/>
</dbReference>
<dbReference type="SMART" id="SM00174">
    <property type="entry name" value="RHO"/>
    <property type="match status" value="1"/>
</dbReference>
<dbReference type="GO" id="GO:0003924">
    <property type="term" value="F:GTPase activity"/>
    <property type="evidence" value="ECO:0007669"/>
    <property type="project" value="InterPro"/>
</dbReference>